<protein>
    <submittedName>
        <fullName evidence="1">Uncharacterized protein</fullName>
    </submittedName>
</protein>
<keyword evidence="2" id="KW-1185">Reference proteome</keyword>
<dbReference type="PATRIC" id="fig|1348774.3.peg.3969"/>
<reference evidence="1 2" key="1">
    <citation type="submission" date="2015-06" db="EMBL/GenBank/DDBJ databases">
        <authorList>
            <person name="Zeng Y."/>
            <person name="Huang Y."/>
        </authorList>
    </citation>
    <scope>NUCLEOTIDE SEQUENCE [LARGE SCALE GENOMIC DNA]</scope>
    <source>
        <strain evidence="1 2">PQ-2</strain>
        <plasmid evidence="2">Plasmid p2</plasmid>
    </source>
</reference>
<evidence type="ECO:0000313" key="2">
    <source>
        <dbReference type="Proteomes" id="UP000035287"/>
    </source>
</evidence>
<organism evidence="1 2">
    <name type="scientific">Croceicoccus naphthovorans</name>
    <dbReference type="NCBI Taxonomy" id="1348774"/>
    <lineage>
        <taxon>Bacteria</taxon>
        <taxon>Pseudomonadati</taxon>
        <taxon>Pseudomonadota</taxon>
        <taxon>Alphaproteobacteria</taxon>
        <taxon>Sphingomonadales</taxon>
        <taxon>Erythrobacteraceae</taxon>
        <taxon>Croceicoccus</taxon>
    </lineage>
</organism>
<evidence type="ECO:0000313" key="1">
    <source>
        <dbReference type="EMBL" id="AKM12190.1"/>
    </source>
</evidence>
<geneLocation type="plasmid" evidence="1 2">
    <name>p2</name>
</geneLocation>
<dbReference type="EMBL" id="CP011772">
    <property type="protein sequence ID" value="AKM12190.1"/>
    <property type="molecule type" value="Genomic_DNA"/>
</dbReference>
<gene>
    <name evidence="1" type="ORF">AB433_18815</name>
</gene>
<sequence length="204" mass="22446">MATLDSATKVDWSRLSFGTAYNLFESSEAFAEIARFVLSGYVDVELSDTDIRTAPTGTCTVERFAFSFDQARVHDLKERTYGLGLKMEYAMSLAERLGLKLNVEIGPYLYDFKREITETDRSSFILPLDNEFALNSTESDSGVGLRAHALLKLEYDLGGGFTIGAAGSYAWRSDGRGVFVPKSGVRPLADKRPCYAGRSAMNSA</sequence>
<accession>A0A0G3XL15</accession>
<keyword evidence="1" id="KW-0614">Plasmid</keyword>
<proteinExistence type="predicted"/>
<dbReference type="RefSeq" id="WP_007016032.1">
    <property type="nucleotide sequence ID" value="NZ_CP011772.1"/>
</dbReference>
<dbReference type="Proteomes" id="UP000035287">
    <property type="component" value="Plasmid p2"/>
</dbReference>
<dbReference type="AlphaFoldDB" id="A0A0G3XL15"/>
<dbReference type="KEGG" id="cna:AB433_18815"/>
<name>A0A0G3XL15_9SPHN</name>
<dbReference type="OrthoDB" id="9862954at2"/>